<feature type="transmembrane region" description="Helical" evidence="9">
    <location>
        <begin position="317"/>
        <end position="337"/>
    </location>
</feature>
<keyword evidence="7 9" id="KW-0472">Membrane</keyword>
<feature type="transmembrane region" description="Helical" evidence="9">
    <location>
        <begin position="158"/>
        <end position="175"/>
    </location>
</feature>
<feature type="region of interest" description="Disordered" evidence="8">
    <location>
        <begin position="526"/>
        <end position="547"/>
    </location>
</feature>
<evidence type="ECO:0000256" key="1">
    <source>
        <dbReference type="ARBA" id="ARBA00004651"/>
    </source>
</evidence>
<feature type="compositionally biased region" description="Pro residues" evidence="8">
    <location>
        <begin position="10"/>
        <end position="23"/>
    </location>
</feature>
<evidence type="ECO:0000313" key="12">
    <source>
        <dbReference type="Proteomes" id="UP000236723"/>
    </source>
</evidence>
<dbReference type="GO" id="GO:0016763">
    <property type="term" value="F:pentosyltransferase activity"/>
    <property type="evidence" value="ECO:0007669"/>
    <property type="project" value="TreeGrafter"/>
</dbReference>
<accession>A0A1H6DMV8</accession>
<dbReference type="OrthoDB" id="5318634at2"/>
<dbReference type="GO" id="GO:0009103">
    <property type="term" value="P:lipopolysaccharide biosynthetic process"/>
    <property type="evidence" value="ECO:0007669"/>
    <property type="project" value="UniProtKB-ARBA"/>
</dbReference>
<feature type="compositionally biased region" description="Pro residues" evidence="8">
    <location>
        <begin position="536"/>
        <end position="547"/>
    </location>
</feature>
<feature type="transmembrane region" description="Helical" evidence="9">
    <location>
        <begin position="187"/>
        <end position="216"/>
    </location>
</feature>
<comment type="subcellular location">
    <subcellularLocation>
        <location evidence="1">Cell membrane</location>
        <topology evidence="1">Multi-pass membrane protein</topology>
    </subcellularLocation>
</comment>
<feature type="transmembrane region" description="Helical" evidence="9">
    <location>
        <begin position="267"/>
        <end position="297"/>
    </location>
</feature>
<dbReference type="PANTHER" id="PTHR33908:SF11">
    <property type="entry name" value="MEMBRANE PROTEIN"/>
    <property type="match status" value="1"/>
</dbReference>
<feature type="transmembrane region" description="Helical" evidence="9">
    <location>
        <begin position="105"/>
        <end position="126"/>
    </location>
</feature>
<sequence length="547" mass="58663">MSTLETAAPPAGPAPGGSPVPGPRDPRSGARRRYLVPAVPAAVTLAVCLAGLSGPSYWIDEAATISMTQRSLPDFWRTVDHLDVVHALYYLLLRPWAAVFGTGEVALRFPSAAAMALAAAVVALLGRRCASPAVGMFAGLAFGCSVTVTRYAQDARPFAMVVLVVAASTYLFVRMTQERRRLWRWSAGYAAGLVLVCLFNVFALMVVAAHAVTLLWLHRAGRVERRDLVRWAVSAGTAGLLLAPFAYKARHQSGQVVIIPLGMGDELWQFLVFLAGGQWLVPVVAVLAVLGATAPVARTAAAPVARSGAGAGDRRPGPSLLMVAVPWLLIPPALLLAANAFDSIFRPRYVLFCLPALALLVGAGLAWLGGVRRELLAGALAVAVAAALPAHLAIREQGERNDDLRAAADVLREHARPGDAVLFLTPDLRWRAQAYPDAFEGLHDVMLGRTGPQAANLVGTDISDGPTLRRRLLQSTRVWVMRDSTFVDFPPPDLQWRLRTLHGTGPYTMRTRWRHAGGNLTLLVRRGSGSTAGWPMPEPRPKGPVRP</sequence>
<feature type="transmembrane region" description="Helical" evidence="9">
    <location>
        <begin position="349"/>
        <end position="369"/>
    </location>
</feature>
<evidence type="ECO:0000256" key="7">
    <source>
        <dbReference type="ARBA" id="ARBA00023136"/>
    </source>
</evidence>
<feature type="domain" description="Glycosyltransferase RgtA/B/C/D-like" evidence="10">
    <location>
        <begin position="91"/>
        <end position="239"/>
    </location>
</feature>
<keyword evidence="4 11" id="KW-0808">Transferase</keyword>
<reference evidence="12" key="1">
    <citation type="submission" date="2016-10" db="EMBL/GenBank/DDBJ databases">
        <authorList>
            <person name="Varghese N."/>
            <person name="Submissions S."/>
        </authorList>
    </citation>
    <scope>NUCLEOTIDE SEQUENCE [LARGE SCALE GENOMIC DNA]</scope>
    <source>
        <strain evidence="12">DSM 43163</strain>
    </source>
</reference>
<feature type="region of interest" description="Disordered" evidence="8">
    <location>
        <begin position="1"/>
        <end position="29"/>
    </location>
</feature>
<dbReference type="PANTHER" id="PTHR33908">
    <property type="entry name" value="MANNOSYLTRANSFERASE YKCB-RELATED"/>
    <property type="match status" value="1"/>
</dbReference>
<dbReference type="AlphaFoldDB" id="A0A1H6DMV8"/>
<feature type="transmembrane region" description="Helical" evidence="9">
    <location>
        <begin position="375"/>
        <end position="394"/>
    </location>
</feature>
<evidence type="ECO:0000313" key="11">
    <source>
        <dbReference type="EMBL" id="SEG86036.1"/>
    </source>
</evidence>
<evidence type="ECO:0000259" key="10">
    <source>
        <dbReference type="Pfam" id="PF13231"/>
    </source>
</evidence>
<evidence type="ECO:0000256" key="5">
    <source>
        <dbReference type="ARBA" id="ARBA00022692"/>
    </source>
</evidence>
<evidence type="ECO:0000256" key="4">
    <source>
        <dbReference type="ARBA" id="ARBA00022679"/>
    </source>
</evidence>
<name>A0A1H6DMV8_9ACTN</name>
<evidence type="ECO:0000256" key="3">
    <source>
        <dbReference type="ARBA" id="ARBA00022676"/>
    </source>
</evidence>
<keyword evidence="3 11" id="KW-0328">Glycosyltransferase</keyword>
<organism evidence="11 12">
    <name type="scientific">Thermomonospora echinospora</name>
    <dbReference type="NCBI Taxonomy" id="1992"/>
    <lineage>
        <taxon>Bacteria</taxon>
        <taxon>Bacillati</taxon>
        <taxon>Actinomycetota</taxon>
        <taxon>Actinomycetes</taxon>
        <taxon>Streptosporangiales</taxon>
        <taxon>Thermomonosporaceae</taxon>
        <taxon>Thermomonospora</taxon>
    </lineage>
</organism>
<gene>
    <name evidence="11" type="ORF">SAMN04489712_118136</name>
</gene>
<keyword evidence="6 9" id="KW-1133">Transmembrane helix</keyword>
<keyword evidence="5 9" id="KW-0812">Transmembrane</keyword>
<dbReference type="GO" id="GO:0005886">
    <property type="term" value="C:plasma membrane"/>
    <property type="evidence" value="ECO:0007669"/>
    <property type="project" value="UniProtKB-SubCell"/>
</dbReference>
<keyword evidence="2" id="KW-1003">Cell membrane</keyword>
<feature type="transmembrane region" description="Helical" evidence="9">
    <location>
        <begin position="133"/>
        <end position="152"/>
    </location>
</feature>
<dbReference type="InterPro" id="IPR038731">
    <property type="entry name" value="RgtA/B/C-like"/>
</dbReference>
<protein>
    <submittedName>
        <fullName evidence="11">Mannosyltransferase</fullName>
    </submittedName>
</protein>
<dbReference type="RefSeq" id="WP_103942699.1">
    <property type="nucleotide sequence ID" value="NZ_FNVO01000018.1"/>
</dbReference>
<keyword evidence="12" id="KW-1185">Reference proteome</keyword>
<feature type="transmembrane region" description="Helical" evidence="9">
    <location>
        <begin position="228"/>
        <end position="247"/>
    </location>
</feature>
<proteinExistence type="predicted"/>
<dbReference type="Proteomes" id="UP000236723">
    <property type="component" value="Unassembled WGS sequence"/>
</dbReference>
<evidence type="ECO:0000256" key="2">
    <source>
        <dbReference type="ARBA" id="ARBA00022475"/>
    </source>
</evidence>
<feature type="transmembrane region" description="Helical" evidence="9">
    <location>
        <begin position="34"/>
        <end position="52"/>
    </location>
</feature>
<evidence type="ECO:0000256" key="8">
    <source>
        <dbReference type="SAM" id="MobiDB-lite"/>
    </source>
</evidence>
<dbReference type="EMBL" id="FNVO01000018">
    <property type="protein sequence ID" value="SEG86036.1"/>
    <property type="molecule type" value="Genomic_DNA"/>
</dbReference>
<dbReference type="Pfam" id="PF13231">
    <property type="entry name" value="PMT_2"/>
    <property type="match status" value="1"/>
</dbReference>
<evidence type="ECO:0000256" key="6">
    <source>
        <dbReference type="ARBA" id="ARBA00022989"/>
    </source>
</evidence>
<dbReference type="InterPro" id="IPR050297">
    <property type="entry name" value="LipidA_mod_glycosyltrf_83"/>
</dbReference>
<evidence type="ECO:0000256" key="9">
    <source>
        <dbReference type="SAM" id="Phobius"/>
    </source>
</evidence>